<gene>
    <name evidence="14" type="primary">GON4L</name>
    <name evidence="14" type="ORF">AOXY_G28274</name>
</gene>
<feature type="compositionally biased region" description="Basic residues" evidence="13">
    <location>
        <begin position="1084"/>
        <end position="1098"/>
    </location>
</feature>
<feature type="compositionally biased region" description="Gly residues" evidence="13">
    <location>
        <begin position="762"/>
        <end position="771"/>
    </location>
</feature>
<comment type="subunit">
    <text evidence="9">Found in a complex with YY1, SIN3A and HDAC1.</text>
</comment>
<dbReference type="InterPro" id="IPR003822">
    <property type="entry name" value="PAH"/>
</dbReference>
<dbReference type="GO" id="GO:0003712">
    <property type="term" value="F:transcription coregulator activity"/>
    <property type="evidence" value="ECO:0007669"/>
    <property type="project" value="TreeGrafter"/>
</dbReference>
<protein>
    <recommendedName>
        <fullName evidence="10">GON-4-like protein</fullName>
    </recommendedName>
    <alternativeName>
        <fullName evidence="11">GON-4 homolog</fullName>
    </alternativeName>
</protein>
<evidence type="ECO:0000256" key="3">
    <source>
        <dbReference type="ARBA" id="ARBA00022553"/>
    </source>
</evidence>
<keyword evidence="6" id="KW-0804">Transcription</keyword>
<keyword evidence="3" id="KW-0597">Phosphoprotein</keyword>
<feature type="compositionally biased region" description="Polar residues" evidence="13">
    <location>
        <begin position="1250"/>
        <end position="1271"/>
    </location>
</feature>
<dbReference type="FunFam" id="1.20.1160.11:FF:000006">
    <property type="entry name" value="GON-4-like protein isoform X1"/>
    <property type="match status" value="1"/>
</dbReference>
<evidence type="ECO:0000256" key="10">
    <source>
        <dbReference type="ARBA" id="ARBA00072086"/>
    </source>
</evidence>
<feature type="compositionally biased region" description="Acidic residues" evidence="13">
    <location>
        <begin position="530"/>
        <end position="541"/>
    </location>
</feature>
<feature type="region of interest" description="Disordered" evidence="13">
    <location>
        <begin position="275"/>
        <end position="816"/>
    </location>
</feature>
<keyword evidence="5" id="KW-0805">Transcription regulation</keyword>
<feature type="compositionally biased region" description="Acidic residues" evidence="13">
    <location>
        <begin position="457"/>
        <end position="482"/>
    </location>
</feature>
<dbReference type="InterPro" id="IPR052435">
    <property type="entry name" value="YY1-Transcr_Regul"/>
</dbReference>
<dbReference type="Pfam" id="PF02671">
    <property type="entry name" value="PAH"/>
    <property type="match status" value="2"/>
</dbReference>
<dbReference type="InterPro" id="IPR009057">
    <property type="entry name" value="Homeodomain-like_sf"/>
</dbReference>
<evidence type="ECO:0000256" key="6">
    <source>
        <dbReference type="ARBA" id="ARBA00023163"/>
    </source>
</evidence>
<dbReference type="PANTHER" id="PTHR16088:SF3">
    <property type="entry name" value="GON-4-LIKE PROTEIN"/>
    <property type="match status" value="1"/>
</dbReference>
<evidence type="ECO:0000256" key="13">
    <source>
        <dbReference type="SAM" id="MobiDB-lite"/>
    </source>
</evidence>
<evidence type="ECO:0000256" key="12">
    <source>
        <dbReference type="PROSITE-ProRule" id="PRU00810"/>
    </source>
</evidence>
<feature type="region of interest" description="Disordered" evidence="13">
    <location>
        <begin position="1444"/>
        <end position="1466"/>
    </location>
</feature>
<comment type="subcellular location">
    <subcellularLocation>
        <location evidence="1 12">Nucleus</location>
    </subcellularLocation>
</comment>
<feature type="compositionally biased region" description="Basic and acidic residues" evidence="13">
    <location>
        <begin position="1239"/>
        <end position="1249"/>
    </location>
</feature>
<feature type="compositionally biased region" description="Basic and acidic residues" evidence="13">
    <location>
        <begin position="1058"/>
        <end position="1071"/>
    </location>
</feature>
<organism evidence="14 15">
    <name type="scientific">Acipenser oxyrinchus oxyrinchus</name>
    <dbReference type="NCBI Taxonomy" id="40147"/>
    <lineage>
        <taxon>Eukaryota</taxon>
        <taxon>Metazoa</taxon>
        <taxon>Chordata</taxon>
        <taxon>Craniata</taxon>
        <taxon>Vertebrata</taxon>
        <taxon>Euteleostomi</taxon>
        <taxon>Actinopterygii</taxon>
        <taxon>Chondrostei</taxon>
        <taxon>Acipenseriformes</taxon>
        <taxon>Acipenseridae</taxon>
        <taxon>Acipenser</taxon>
    </lineage>
</organism>
<proteinExistence type="predicted"/>
<feature type="compositionally biased region" description="Basic and acidic residues" evidence="13">
    <location>
        <begin position="587"/>
        <end position="609"/>
    </location>
</feature>
<feature type="compositionally biased region" description="Polar residues" evidence="13">
    <location>
        <begin position="280"/>
        <end position="289"/>
    </location>
</feature>
<dbReference type="EMBL" id="JAGXEW010000034">
    <property type="protein sequence ID" value="KAK1154737.1"/>
    <property type="molecule type" value="Genomic_DNA"/>
</dbReference>
<evidence type="ECO:0000256" key="9">
    <source>
        <dbReference type="ARBA" id="ARBA00064584"/>
    </source>
</evidence>
<keyword evidence="4" id="KW-0677">Repeat</keyword>
<dbReference type="Gene3D" id="1.20.1160.11">
    <property type="entry name" value="Paired amphipathic helix"/>
    <property type="match status" value="1"/>
</dbReference>
<accession>A0AAD8CN72</accession>
<dbReference type="InterPro" id="IPR049257">
    <property type="entry name" value="Gon4l/CASP8AP2_myb-like"/>
</dbReference>
<feature type="compositionally biased region" description="Basic and acidic residues" evidence="13">
    <location>
        <begin position="545"/>
        <end position="556"/>
    </location>
</feature>
<dbReference type="SUPFAM" id="SSF46689">
    <property type="entry name" value="Homeodomain-like"/>
    <property type="match status" value="1"/>
</dbReference>
<dbReference type="Proteomes" id="UP001230051">
    <property type="component" value="Unassembled WGS sequence"/>
</dbReference>
<feature type="compositionally biased region" description="Low complexity" evidence="13">
    <location>
        <begin position="700"/>
        <end position="715"/>
    </location>
</feature>
<evidence type="ECO:0000256" key="1">
    <source>
        <dbReference type="ARBA" id="ARBA00004123"/>
    </source>
</evidence>
<dbReference type="PANTHER" id="PTHR16088">
    <property type="entry name" value="YY1 ASSOCIATED PROTEIN-RELATED"/>
    <property type="match status" value="1"/>
</dbReference>
<feature type="compositionally biased region" description="Acidic residues" evidence="13">
    <location>
        <begin position="645"/>
        <end position="699"/>
    </location>
</feature>
<dbReference type="Gene3D" id="1.10.10.60">
    <property type="entry name" value="Homeodomain-like"/>
    <property type="match status" value="1"/>
</dbReference>
<feature type="compositionally biased region" description="Polar residues" evidence="13">
    <location>
        <begin position="1161"/>
        <end position="1170"/>
    </location>
</feature>
<feature type="compositionally biased region" description="Polar residues" evidence="13">
    <location>
        <begin position="497"/>
        <end position="508"/>
    </location>
</feature>
<feature type="region of interest" description="Disordered" evidence="13">
    <location>
        <begin position="87"/>
        <end position="126"/>
    </location>
</feature>
<dbReference type="GO" id="GO:0005634">
    <property type="term" value="C:nucleus"/>
    <property type="evidence" value="ECO:0007669"/>
    <property type="project" value="UniProtKB-SubCell"/>
</dbReference>
<reference evidence="14" key="1">
    <citation type="submission" date="2022-02" db="EMBL/GenBank/DDBJ databases">
        <title>Atlantic sturgeon de novo genome assembly.</title>
        <authorList>
            <person name="Stock M."/>
            <person name="Klopp C."/>
            <person name="Guiguen Y."/>
            <person name="Cabau C."/>
            <person name="Parinello H."/>
            <person name="Santidrian Yebra-Pimentel E."/>
            <person name="Kuhl H."/>
            <person name="Dirks R.P."/>
            <person name="Guessner J."/>
            <person name="Wuertz S."/>
            <person name="Du K."/>
            <person name="Schartl M."/>
        </authorList>
    </citation>
    <scope>NUCLEOTIDE SEQUENCE</scope>
    <source>
        <strain evidence="14">STURGEONOMICS-FGT-2020</strain>
        <tissue evidence="14">Whole blood</tissue>
    </source>
</reference>
<feature type="compositionally biased region" description="Acidic residues" evidence="13">
    <location>
        <begin position="1194"/>
        <end position="1238"/>
    </location>
</feature>
<evidence type="ECO:0000313" key="14">
    <source>
        <dbReference type="EMBL" id="KAK1154737.1"/>
    </source>
</evidence>
<dbReference type="InterPro" id="IPR036600">
    <property type="entry name" value="PAH_sf"/>
</dbReference>
<evidence type="ECO:0000256" key="2">
    <source>
        <dbReference type="ARBA" id="ARBA00022491"/>
    </source>
</evidence>
<dbReference type="FunFam" id="1.10.10.60:FF:000191">
    <property type="entry name" value="GON-4-like protein isoform X1"/>
    <property type="match status" value="1"/>
</dbReference>
<feature type="compositionally biased region" description="Pro residues" evidence="13">
    <location>
        <begin position="111"/>
        <end position="124"/>
    </location>
</feature>
<feature type="compositionally biased region" description="Polar residues" evidence="13">
    <location>
        <begin position="1339"/>
        <end position="1361"/>
    </location>
</feature>
<evidence type="ECO:0000313" key="15">
    <source>
        <dbReference type="Proteomes" id="UP001230051"/>
    </source>
</evidence>
<dbReference type="Pfam" id="PF21227">
    <property type="entry name" value="Myb_DNA-binding_7"/>
    <property type="match status" value="1"/>
</dbReference>
<keyword evidence="15" id="KW-1185">Reference proteome</keyword>
<dbReference type="PROSITE" id="PS51477">
    <property type="entry name" value="PAH"/>
    <property type="match status" value="1"/>
</dbReference>
<evidence type="ECO:0000256" key="8">
    <source>
        <dbReference type="ARBA" id="ARBA00058628"/>
    </source>
</evidence>
<evidence type="ECO:0000256" key="11">
    <source>
        <dbReference type="ARBA" id="ARBA00078967"/>
    </source>
</evidence>
<comment type="function">
    <text evidence="8">Has transcriptional repressor activity, probably as part of a complex with YY1, SIN3A and HDAC1. Required for B cell lymphopoiesis.</text>
</comment>
<evidence type="ECO:0000256" key="7">
    <source>
        <dbReference type="ARBA" id="ARBA00023242"/>
    </source>
</evidence>
<comment type="caution">
    <text evidence="14">The sequence shown here is derived from an EMBL/GenBank/DDBJ whole genome shotgun (WGS) entry which is preliminary data.</text>
</comment>
<feature type="compositionally biased region" description="Acidic residues" evidence="13">
    <location>
        <begin position="1131"/>
        <end position="1146"/>
    </location>
</feature>
<feature type="region of interest" description="Disordered" evidence="13">
    <location>
        <begin position="1025"/>
        <end position="1369"/>
    </location>
</feature>
<dbReference type="CDD" id="cd12202">
    <property type="entry name" value="CASP8AP2"/>
    <property type="match status" value="1"/>
</dbReference>
<dbReference type="SUPFAM" id="SSF47762">
    <property type="entry name" value="PAH2 domain"/>
    <property type="match status" value="2"/>
</dbReference>
<feature type="compositionally biased region" description="Low complexity" evidence="13">
    <location>
        <begin position="1310"/>
        <end position="1323"/>
    </location>
</feature>
<keyword evidence="2" id="KW-0678">Repressor</keyword>
<keyword evidence="7 12" id="KW-0539">Nucleus</keyword>
<sequence>MRPLLIRLPCTPWARKELLQKLQSPSKSPCSKEGLIAATGVNSSAHVQQAKTLAPAPSPAPFRELCPISKLPISCPVFKLELRKVNRRGPRKARTKQVYSSLRPRKVQPIQPAPPPSAPPPPPSHLVFAIPAGGQVQLLSLGGPPSNNSNIMNSNRNRGMAAIAASLTQGLGGVGGRGGPLNAGPTGPRSMLQPTTVFINPASFPVLATPCSVTTPPVPSSLATALVYPVPSSDPTPQGVVLGDSKHKTADLPLSVGPKDPPNCPLARLRQLITLVPPSRRSTGSSQNFEYRPVATGKEHPVCSTPPPNTSPIPEDPNSGPKGSAPPHPDNFIPESKPDFLIGEFKTSPASSPEVVEPAAQAPSPCACLLREVKQSPGGSPPLPAEEMNISDGISSDKHIVKDIPSTPSPAPGPTRSPARSLYPDSPLSPEWYPLVPSHPPTADEPYFVPEEPPFSESDEEGEELDFGGGGEEEEEEEEEGGWDSGSDFGEPMLALSESTGSPASSLDGQADALERLMEVGTPLKGEGGETMEEEEEEEEGGGGGEKDAATPERTAHVSLDTPHTEISPPPPSPDEQQQGDGIPPKEWNREVERLYLGEHGEGRTEREAGVGGHSLSADAPPPDQQGAQNSGGVQEEQGGGTVEGEGEGEAEGEAEEGGTQDEEEEEGEEEEDDEGEREEPEEEEDFDDLTQDEDEEEVMSSASEESVLSVPELQETMEKLTWLASERREANSEEENSPNSQEENSEEEEEGPQKGEEESGEGGVPGGAGGETPRRSGTPETSGKGAGRRRGEAGRGARQGKAPYRSRRKRSRVQASKDASKLVLLCDEDILEKDPLREHKDIAFAQTYLNRVREALQDSPGKVEQFLRLLFEFETSSEPRTAVDLYLQLSEVLRDWPELLRDFAAFLLPEQALQCGLFEEQQAFERSRKFLRQLEICFGENPSHYQKIVRMLQGGPELPQADIEELKVQMWTLLKGHHHLQTEFSSFFEQLHPPPSRPSHFEEVIWTEERERDLQQFDGFEEVTLPDLEEEEEPAPPKLPSTGTRSRRRKELGAPGGHDKEWECTERGKDCPCSCHKTSHEGKLRRHKRKSCPRCHGSKQGGDASKGLKTKETLELSAGSPPNEGKQKQDEEEEEEEEGEAEEAEEKGRQAGGSEPHTPVSDSCSSQDPSGMEVQVWGSPDLGVTMPRKEEERGEEEEEREEEREEEEEEEEEKREEEREEEEEEKREEEREEEEREEERKEEGDPSRATESTQPSPNAINQSTTTTAMTSLDPAAAVAMETERRAAQTEGVWEGGDSSDEVERQSGGPSVCSSPSLLLLPPHTDFPPESPGYKPQGCSASPSRQGTQGTQDTPGVQQGTPSPPCGSADSTVCAKNISVSATGEKVILWTREADRVILTTCQRQGANQSTFQAISGQLGNKTPNEVSARFRELMLLFHTGAQHYSSEEEEEGAGLSEQLTDEELD</sequence>
<feature type="compositionally biased region" description="Pro residues" evidence="13">
    <location>
        <begin position="304"/>
        <end position="315"/>
    </location>
</feature>
<evidence type="ECO:0000256" key="5">
    <source>
        <dbReference type="ARBA" id="ARBA00023015"/>
    </source>
</evidence>
<name>A0AAD8CN72_ACIOX</name>
<evidence type="ECO:0000256" key="4">
    <source>
        <dbReference type="ARBA" id="ARBA00022737"/>
    </source>
</evidence>
<dbReference type="GO" id="GO:0006355">
    <property type="term" value="P:regulation of DNA-templated transcription"/>
    <property type="evidence" value="ECO:0007669"/>
    <property type="project" value="InterPro"/>
</dbReference>